<dbReference type="Pfam" id="PF13399">
    <property type="entry name" value="LytR_C"/>
    <property type="match status" value="1"/>
</dbReference>
<evidence type="ECO:0000313" key="5">
    <source>
        <dbReference type="Proteomes" id="UP000277766"/>
    </source>
</evidence>
<dbReference type="EMBL" id="RXPE01000036">
    <property type="protein sequence ID" value="RTR25190.1"/>
    <property type="molecule type" value="Genomic_DNA"/>
</dbReference>
<dbReference type="InterPro" id="IPR027381">
    <property type="entry name" value="LytR/CpsA/Psr_C"/>
</dbReference>
<dbReference type="PANTHER" id="PTHR33392:SF6">
    <property type="entry name" value="POLYISOPRENYL-TEICHOIC ACID--PEPTIDOGLYCAN TEICHOIC ACID TRANSFERASE TAGU"/>
    <property type="match status" value="1"/>
</dbReference>
<feature type="domain" description="LytR/CpsA/Psr regulator C-terminal" evidence="3">
    <location>
        <begin position="295"/>
        <end position="373"/>
    </location>
</feature>
<keyword evidence="5" id="KW-1185">Reference proteome</keyword>
<dbReference type="AlphaFoldDB" id="A0A431VPR0"/>
<protein>
    <submittedName>
        <fullName evidence="4">LytR family transcriptional regulator</fullName>
    </submittedName>
</protein>
<evidence type="ECO:0000259" key="3">
    <source>
        <dbReference type="Pfam" id="PF13399"/>
    </source>
</evidence>
<sequence>MALLAPAAPALARYGAVPLPADRPLNILLAGVTPKYPPSAVWPYPAAPEDFSGITDTIMLVQIRPGGEVQLLSIPRDSWVEIPGVGMSKINASNPKGGPELLTQTVSNLTGLPVDGYALLSLHAARSLTDAAGGVSVDVEKAMKYDDNAGNLHIDLQPGWQRLNGEQAEGYLRFRKDNLSDIGRIGRQQKFLTAFVDQLQSPLNWWRWPVVVGALNANSKSDLTRREVGAVLAAAMGGPTLNTHMVPGNFGSGGTWAVDQAALQQLIQTEFAGSGTANAADNGSAPAASVLNTNLAVTILNVGAPSGSAGRLAEQLRAAGLSNVTTGNGDGPGNVTTFQGEGAQQLQSQLGFGEVLAGAAPAGTDLLIRLGADLPPF</sequence>
<feature type="domain" description="Cell envelope-related transcriptional attenuator" evidence="2">
    <location>
        <begin position="55"/>
        <end position="200"/>
    </location>
</feature>
<gene>
    <name evidence="4" type="ORF">EJ104_12000</name>
</gene>
<comment type="similarity">
    <text evidence="1">Belongs to the LytR/CpsA/Psr (LCP) family.</text>
</comment>
<dbReference type="Gene3D" id="3.30.70.2390">
    <property type="match status" value="1"/>
</dbReference>
<comment type="caution">
    <text evidence="4">The sequence shown here is derived from an EMBL/GenBank/DDBJ whole genome shotgun (WGS) entry which is preliminary data.</text>
</comment>
<reference evidence="4 5" key="1">
    <citation type="submission" date="2018-12" db="EMBL/GenBank/DDBJ databases">
        <title>Deinococcus radiophilus ATCC 27603 genome sequencing and assembly.</title>
        <authorList>
            <person name="Maclea K.S."/>
            <person name="Maynard C.R."/>
        </authorList>
    </citation>
    <scope>NUCLEOTIDE SEQUENCE [LARGE SCALE GENOMIC DNA]</scope>
    <source>
        <strain evidence="4 5">ATCC 27603</strain>
    </source>
</reference>
<proteinExistence type="inferred from homology"/>
<evidence type="ECO:0000313" key="4">
    <source>
        <dbReference type="EMBL" id="RTR25190.1"/>
    </source>
</evidence>
<dbReference type="InterPro" id="IPR050922">
    <property type="entry name" value="LytR/CpsA/Psr_CW_biosynth"/>
</dbReference>
<dbReference type="NCBIfam" id="TIGR00350">
    <property type="entry name" value="lytR_cpsA_psr"/>
    <property type="match status" value="1"/>
</dbReference>
<evidence type="ECO:0000259" key="2">
    <source>
        <dbReference type="Pfam" id="PF03816"/>
    </source>
</evidence>
<name>A0A431VPR0_9DEIO</name>
<dbReference type="InterPro" id="IPR004474">
    <property type="entry name" value="LytR_CpsA_psr"/>
</dbReference>
<accession>A0A431VPR0</accession>
<dbReference type="Proteomes" id="UP000277766">
    <property type="component" value="Unassembled WGS sequence"/>
</dbReference>
<dbReference type="Gene3D" id="3.40.630.190">
    <property type="entry name" value="LCP protein"/>
    <property type="match status" value="1"/>
</dbReference>
<dbReference type="Pfam" id="PF03816">
    <property type="entry name" value="LytR_cpsA_psr"/>
    <property type="match status" value="1"/>
</dbReference>
<organism evidence="4 5">
    <name type="scientific">Deinococcus radiophilus</name>
    <dbReference type="NCBI Taxonomy" id="32062"/>
    <lineage>
        <taxon>Bacteria</taxon>
        <taxon>Thermotogati</taxon>
        <taxon>Deinococcota</taxon>
        <taxon>Deinococci</taxon>
        <taxon>Deinococcales</taxon>
        <taxon>Deinococcaceae</taxon>
        <taxon>Deinococcus</taxon>
    </lineage>
</organism>
<dbReference type="PANTHER" id="PTHR33392">
    <property type="entry name" value="POLYISOPRENYL-TEICHOIC ACID--PEPTIDOGLYCAN TEICHOIC ACID TRANSFERASE TAGU"/>
    <property type="match status" value="1"/>
</dbReference>
<dbReference type="OrthoDB" id="305468at2"/>
<evidence type="ECO:0000256" key="1">
    <source>
        <dbReference type="ARBA" id="ARBA00006068"/>
    </source>
</evidence>